<dbReference type="InterPro" id="IPR014001">
    <property type="entry name" value="Helicase_ATP-bd"/>
</dbReference>
<dbReference type="AlphaFoldDB" id="A0A3D9SHB3"/>
<reference evidence="4 5" key="1">
    <citation type="submission" date="2018-08" db="EMBL/GenBank/DDBJ databases">
        <title>Genomic Encyclopedia of Type Strains, Phase III (KMG-III): the genomes of soil and plant-associated and newly described type strains.</title>
        <authorList>
            <person name="Whitman W."/>
        </authorList>
    </citation>
    <scope>NUCLEOTIDE SEQUENCE [LARGE SCALE GENOMIC DNA]</scope>
    <source>
        <strain evidence="4 5">CGMCC 1.10966</strain>
    </source>
</reference>
<dbReference type="Pfam" id="PF22548">
    <property type="entry name" value="AEP-TOTE"/>
    <property type="match status" value="1"/>
</dbReference>
<name>A0A3D9SHB3_9BACL</name>
<dbReference type="CDD" id="cd17926">
    <property type="entry name" value="DEXHc_RE"/>
    <property type="match status" value="1"/>
</dbReference>
<evidence type="ECO:0000259" key="2">
    <source>
        <dbReference type="PROSITE" id="PS51192"/>
    </source>
</evidence>
<accession>A0A3D9SHB3</accession>
<dbReference type="EMBL" id="QTTN01000006">
    <property type="protein sequence ID" value="REE90631.1"/>
    <property type="molecule type" value="Genomic_DNA"/>
</dbReference>
<evidence type="ECO:0000256" key="1">
    <source>
        <dbReference type="SAM" id="Coils"/>
    </source>
</evidence>
<comment type="caution">
    <text evidence="4">The sequence shown here is derived from an EMBL/GenBank/DDBJ whole genome shotgun (WGS) entry which is preliminary data.</text>
</comment>
<dbReference type="SMART" id="SM00487">
    <property type="entry name" value="DEXDc"/>
    <property type="match status" value="1"/>
</dbReference>
<dbReference type="InterPro" id="IPR050742">
    <property type="entry name" value="Helicase_Restrict-Modif_Enz"/>
</dbReference>
<feature type="coiled-coil region" evidence="1">
    <location>
        <begin position="1"/>
        <end position="42"/>
    </location>
</feature>
<dbReference type="Pfam" id="PF04851">
    <property type="entry name" value="ResIII"/>
    <property type="match status" value="1"/>
</dbReference>
<keyword evidence="5" id="KW-1185">Reference proteome</keyword>
<dbReference type="OrthoDB" id="9802848at2"/>
<evidence type="ECO:0008006" key="6">
    <source>
        <dbReference type="Google" id="ProtNLM"/>
    </source>
</evidence>
<dbReference type="PANTHER" id="PTHR47396:SF1">
    <property type="entry name" value="ATP-DEPENDENT HELICASE IRC3-RELATED"/>
    <property type="match status" value="1"/>
</dbReference>
<evidence type="ECO:0000313" key="4">
    <source>
        <dbReference type="EMBL" id="REE90631.1"/>
    </source>
</evidence>
<dbReference type="GO" id="GO:0005829">
    <property type="term" value="C:cytosol"/>
    <property type="evidence" value="ECO:0007669"/>
    <property type="project" value="TreeGrafter"/>
</dbReference>
<dbReference type="PROSITE" id="PS51194">
    <property type="entry name" value="HELICASE_CTER"/>
    <property type="match status" value="1"/>
</dbReference>
<dbReference type="InterPro" id="IPR001650">
    <property type="entry name" value="Helicase_C-like"/>
</dbReference>
<dbReference type="Proteomes" id="UP000256304">
    <property type="component" value="Unassembled WGS sequence"/>
</dbReference>
<sequence length="815" mass="93121">MKDLEIKLEMALREVERLSLENRQLKQQIEEMSKDNSGLINASQISIYTDTSVVKVPEANIEPIKGSVHNYSTPMEKIQLFRSLFRGRDDLYPNRWENKAGKSGYSPACQNEWTFVCKKPQIKCSDCSHREFIPVTDETISNHLDAKFNRTIGIYPMLEDEKCWFLAIDFDKHNWKQDAAAVMDTCRQSKVPAALERSRSGNGGHIWIFFDQSIEASLARKFGCALLTRTMETRYELGLDSYDRLFPNQDTLPRGGFGNLIALPLQGGPRKDGNTVFIDENFTPYEDQWSFLSGLSKMTLAEVQNRVHELTRNSSLLNVGTWDDTMDEDKPWEKQQPDMDEVLVNLPLPPKVYLVHSNMIYVEKNGLPVKFMNQIRRLASFQNPDFYKTQAMRLPTYGKPRVISCTEDYSKHIALPRGCLQLVINLFEKHDVELVITDERNKGIEVDVNFTGQLSILQDAAARSILAHDTGILSATTAFGKTVVGASIIASRKVNTLILVHRRELMDQWKERLATFLDRSPQDIGIIGGGKEKRTGIVDIAVIQSLNNKGQIKDYITEYGQIIVDECHHISAFSFEQVLKKANAKYVVGLTATPTRQDGQQPIVLMQCGPIRTRIDAKSQAYVRGFEHKVLPRYTTFQLSIQTPTPSIQTIYQELIEDEARNELIFDDILKCLEEGRSPILLTERTAHVEYFEKKLDNFAKNVIVLRGGMGKKQREELRQRIASIPDTEERVFIATGKLIGEGFDDARLDTLFLVHPISWKGSLQQYAGRLHRSHANKQEVRIYDYIDIQVPLLMSMYKKRVKGYRAMGYRGMEL</sequence>
<proteinExistence type="predicted"/>
<organism evidence="4 5">
    <name type="scientific">Paenibacillus taihuensis</name>
    <dbReference type="NCBI Taxonomy" id="1156355"/>
    <lineage>
        <taxon>Bacteria</taxon>
        <taxon>Bacillati</taxon>
        <taxon>Bacillota</taxon>
        <taxon>Bacilli</taxon>
        <taxon>Bacillales</taxon>
        <taxon>Paenibacillaceae</taxon>
        <taxon>Paenibacillus</taxon>
    </lineage>
</organism>
<dbReference type="SUPFAM" id="SSF52540">
    <property type="entry name" value="P-loop containing nucleoside triphosphate hydrolases"/>
    <property type="match status" value="2"/>
</dbReference>
<dbReference type="Gene3D" id="3.40.50.300">
    <property type="entry name" value="P-loop containing nucleotide triphosphate hydrolases"/>
    <property type="match status" value="2"/>
</dbReference>
<protein>
    <recommendedName>
        <fullName evidence="6">Restriction endonuclease subunit R</fullName>
    </recommendedName>
</protein>
<dbReference type="InterPro" id="IPR027417">
    <property type="entry name" value="P-loop_NTPase"/>
</dbReference>
<dbReference type="Pfam" id="PF00271">
    <property type="entry name" value="Helicase_C"/>
    <property type="match status" value="1"/>
</dbReference>
<feature type="domain" description="Helicase ATP-binding" evidence="2">
    <location>
        <begin position="462"/>
        <end position="612"/>
    </location>
</feature>
<dbReference type="CDD" id="cd18785">
    <property type="entry name" value="SF2_C"/>
    <property type="match status" value="1"/>
</dbReference>
<evidence type="ECO:0000259" key="3">
    <source>
        <dbReference type="PROSITE" id="PS51194"/>
    </source>
</evidence>
<feature type="domain" description="Helicase C-terminal" evidence="3">
    <location>
        <begin position="665"/>
        <end position="815"/>
    </location>
</feature>
<dbReference type="PANTHER" id="PTHR47396">
    <property type="entry name" value="TYPE I RESTRICTION ENZYME ECOKI R PROTEIN"/>
    <property type="match status" value="1"/>
</dbReference>
<keyword evidence="1" id="KW-0175">Coiled coil</keyword>
<dbReference type="InterPro" id="IPR006935">
    <property type="entry name" value="Helicase/UvrB_N"/>
</dbReference>
<dbReference type="PROSITE" id="PS51192">
    <property type="entry name" value="HELICASE_ATP_BIND_1"/>
    <property type="match status" value="1"/>
</dbReference>
<dbReference type="GO" id="GO:0005524">
    <property type="term" value="F:ATP binding"/>
    <property type="evidence" value="ECO:0007669"/>
    <property type="project" value="InterPro"/>
</dbReference>
<dbReference type="GO" id="GO:0016787">
    <property type="term" value="F:hydrolase activity"/>
    <property type="evidence" value="ECO:0007669"/>
    <property type="project" value="InterPro"/>
</dbReference>
<evidence type="ECO:0000313" key="5">
    <source>
        <dbReference type="Proteomes" id="UP000256304"/>
    </source>
</evidence>
<dbReference type="GO" id="GO:0003677">
    <property type="term" value="F:DNA binding"/>
    <property type="evidence" value="ECO:0007669"/>
    <property type="project" value="InterPro"/>
</dbReference>
<dbReference type="RefSeq" id="WP_116188361.1">
    <property type="nucleotide sequence ID" value="NZ_QTTN01000006.1"/>
</dbReference>
<dbReference type="InterPro" id="IPR054347">
    <property type="entry name" value="TOTE_primase"/>
</dbReference>
<gene>
    <name evidence="4" type="ORF">A8990_106136</name>
</gene>